<accession>A0AAF1BDT6</accession>
<gene>
    <name evidence="2" type="ORF">DCAR_0933837</name>
</gene>
<organism evidence="2 3">
    <name type="scientific">Daucus carota subsp. sativus</name>
    <name type="common">Carrot</name>
    <dbReference type="NCBI Taxonomy" id="79200"/>
    <lineage>
        <taxon>Eukaryota</taxon>
        <taxon>Viridiplantae</taxon>
        <taxon>Streptophyta</taxon>
        <taxon>Embryophyta</taxon>
        <taxon>Tracheophyta</taxon>
        <taxon>Spermatophyta</taxon>
        <taxon>Magnoliopsida</taxon>
        <taxon>eudicotyledons</taxon>
        <taxon>Gunneridae</taxon>
        <taxon>Pentapetalae</taxon>
        <taxon>asterids</taxon>
        <taxon>campanulids</taxon>
        <taxon>Apiales</taxon>
        <taxon>Apiaceae</taxon>
        <taxon>Apioideae</taxon>
        <taxon>Scandiceae</taxon>
        <taxon>Daucinae</taxon>
        <taxon>Daucus</taxon>
        <taxon>Daucus sect. Daucus</taxon>
    </lineage>
</organism>
<evidence type="ECO:0000313" key="2">
    <source>
        <dbReference type="EMBL" id="WOH14318.1"/>
    </source>
</evidence>
<dbReference type="InterPro" id="IPR013187">
    <property type="entry name" value="F-box-assoc_dom_typ3"/>
</dbReference>
<dbReference type="InterPro" id="IPR050796">
    <property type="entry name" value="SCF_F-box_component"/>
</dbReference>
<name>A0AAF1BDT6_DAUCS</name>
<dbReference type="SMART" id="SM00256">
    <property type="entry name" value="FBOX"/>
    <property type="match status" value="1"/>
</dbReference>
<dbReference type="Gene3D" id="1.20.1280.50">
    <property type="match status" value="1"/>
</dbReference>
<dbReference type="InterPro" id="IPR011043">
    <property type="entry name" value="Gal_Oxase/kelch_b-propeller"/>
</dbReference>
<dbReference type="AlphaFoldDB" id="A0AAF1BDT6"/>
<evidence type="ECO:0000313" key="3">
    <source>
        <dbReference type="Proteomes" id="UP000077755"/>
    </source>
</evidence>
<dbReference type="KEGG" id="dcr:108201151"/>
<evidence type="ECO:0000259" key="1">
    <source>
        <dbReference type="PROSITE" id="PS50181"/>
    </source>
</evidence>
<dbReference type="SUPFAM" id="SSF50965">
    <property type="entry name" value="Galactose oxidase, central domain"/>
    <property type="match status" value="1"/>
</dbReference>
<dbReference type="PROSITE" id="PS50181">
    <property type="entry name" value="FBOX"/>
    <property type="match status" value="1"/>
</dbReference>
<dbReference type="Pfam" id="PF08268">
    <property type="entry name" value="FBA_3"/>
    <property type="match status" value="1"/>
</dbReference>
<reference evidence="2" key="2">
    <citation type="submission" date="2022-03" db="EMBL/GenBank/DDBJ databases">
        <title>Draft title - Genomic analysis of global carrot germplasm unveils the trajectory of domestication and the origin of high carotenoid orange carrot.</title>
        <authorList>
            <person name="Iorizzo M."/>
            <person name="Ellison S."/>
            <person name="Senalik D."/>
            <person name="Macko-Podgorni A."/>
            <person name="Grzebelus D."/>
            <person name="Bostan H."/>
            <person name="Rolling W."/>
            <person name="Curaba J."/>
            <person name="Simon P."/>
        </authorList>
    </citation>
    <scope>NUCLEOTIDE SEQUENCE</scope>
    <source>
        <tissue evidence="2">Leaf</tissue>
    </source>
</reference>
<reference evidence="2" key="1">
    <citation type="journal article" date="2016" name="Nat. Genet.">
        <title>A high-quality carrot genome assembly provides new insights into carotenoid accumulation and asterid genome evolution.</title>
        <authorList>
            <person name="Iorizzo M."/>
            <person name="Ellison S."/>
            <person name="Senalik D."/>
            <person name="Zeng P."/>
            <person name="Satapoomin P."/>
            <person name="Huang J."/>
            <person name="Bowman M."/>
            <person name="Iovene M."/>
            <person name="Sanseverino W."/>
            <person name="Cavagnaro P."/>
            <person name="Yildiz M."/>
            <person name="Macko-Podgorni A."/>
            <person name="Moranska E."/>
            <person name="Grzebelus E."/>
            <person name="Grzebelus D."/>
            <person name="Ashrafi H."/>
            <person name="Zheng Z."/>
            <person name="Cheng S."/>
            <person name="Spooner D."/>
            <person name="Van Deynze A."/>
            <person name="Simon P."/>
        </authorList>
    </citation>
    <scope>NUCLEOTIDE SEQUENCE</scope>
    <source>
        <tissue evidence="2">Leaf</tissue>
    </source>
</reference>
<dbReference type="PANTHER" id="PTHR31672">
    <property type="entry name" value="BNACNNG10540D PROTEIN"/>
    <property type="match status" value="1"/>
</dbReference>
<dbReference type="PANTHER" id="PTHR31672:SF13">
    <property type="entry name" value="F-BOX PROTEIN CPR30-LIKE"/>
    <property type="match status" value="1"/>
</dbReference>
<dbReference type="NCBIfam" id="TIGR01640">
    <property type="entry name" value="F_box_assoc_1"/>
    <property type="match status" value="1"/>
</dbReference>
<dbReference type="InterPro" id="IPR017451">
    <property type="entry name" value="F-box-assoc_interact_dom"/>
</dbReference>
<keyword evidence="3" id="KW-1185">Reference proteome</keyword>
<sequence length="395" mass="46445">MATDEEENKNPNPSLPEDLIHDILSRLSVQTLLQFRSVCKSWLSLISSSSFIRTHLLKSTNDPLYTHHGLVLCEWNWCNCFGIYMDPRTCSLNTFFNRPFTYKSWRIVEDNKLIDKFSIYNQGVIQVRNVVGYCNGLVCLACNMKVYDIYFWNPATRKVRKLPNLEPRKFEKEDIQWCRCGFCYDELNDTFKVYSVCRSYDFEYEVSVYSSKSDCWRVMGDFPCSNDKAYYVSKSPAIFANGLLHWVIVGESYEDERIISLDIKTETYREILLPKFREEEGEYIIKFGNFSNSLSLICDFDDYADLWILKGCGGEEFWTKLLTISYMDTLEYYWRLKPICFSVNGEILLLHNNKTILLYNTKDKTFDELLDLDFVGLPRWPEADVYTYVESLVSP</sequence>
<dbReference type="SUPFAM" id="SSF81383">
    <property type="entry name" value="F-box domain"/>
    <property type="match status" value="1"/>
</dbReference>
<dbReference type="EMBL" id="CP093351">
    <property type="protein sequence ID" value="WOH14318.1"/>
    <property type="molecule type" value="Genomic_DNA"/>
</dbReference>
<dbReference type="InterPro" id="IPR001810">
    <property type="entry name" value="F-box_dom"/>
</dbReference>
<feature type="domain" description="F-box" evidence="1">
    <location>
        <begin position="9"/>
        <end position="55"/>
    </location>
</feature>
<proteinExistence type="predicted"/>
<protein>
    <recommendedName>
        <fullName evidence="1">F-box domain-containing protein</fullName>
    </recommendedName>
</protein>
<dbReference type="Pfam" id="PF00646">
    <property type="entry name" value="F-box"/>
    <property type="match status" value="1"/>
</dbReference>
<dbReference type="Proteomes" id="UP000077755">
    <property type="component" value="Chromosome 9"/>
</dbReference>
<dbReference type="InterPro" id="IPR036047">
    <property type="entry name" value="F-box-like_dom_sf"/>
</dbReference>